<keyword evidence="2" id="KW-1133">Transmembrane helix</keyword>
<dbReference type="Proteomes" id="UP001229651">
    <property type="component" value="Unassembled WGS sequence"/>
</dbReference>
<gene>
    <name evidence="3" type="ORF">FB470_001951</name>
</gene>
<evidence type="ECO:0000256" key="2">
    <source>
        <dbReference type="SAM" id="Phobius"/>
    </source>
</evidence>
<evidence type="ECO:0000313" key="3">
    <source>
        <dbReference type="EMBL" id="MDQ0377957.1"/>
    </source>
</evidence>
<keyword evidence="2" id="KW-0472">Membrane</keyword>
<evidence type="ECO:0008006" key="5">
    <source>
        <dbReference type="Google" id="ProtNLM"/>
    </source>
</evidence>
<feature type="region of interest" description="Disordered" evidence="1">
    <location>
        <begin position="79"/>
        <end position="112"/>
    </location>
</feature>
<organism evidence="3 4">
    <name type="scientific">Amycolatopsis thermophila</name>
    <dbReference type="NCBI Taxonomy" id="206084"/>
    <lineage>
        <taxon>Bacteria</taxon>
        <taxon>Bacillati</taxon>
        <taxon>Actinomycetota</taxon>
        <taxon>Actinomycetes</taxon>
        <taxon>Pseudonocardiales</taxon>
        <taxon>Pseudonocardiaceae</taxon>
        <taxon>Amycolatopsis</taxon>
    </lineage>
</organism>
<feature type="transmembrane region" description="Helical" evidence="2">
    <location>
        <begin position="39"/>
        <end position="57"/>
    </location>
</feature>
<keyword evidence="2" id="KW-0812">Transmembrane</keyword>
<proteinExistence type="predicted"/>
<sequence length="112" mass="11928">MSDKLTSIIRTVVPGAWATLVAWLVSLGLPAFVTDWLTGLGGKVTSLVALAAVYAFVRWVEPRLPAWLTTLLLGSAKPPTYAPQNPDGSVTIPQDPKPPADGLRFAPGETFE</sequence>
<name>A0ABU0ERQ1_9PSEU</name>
<protein>
    <recommendedName>
        <fullName evidence="5">Holin</fullName>
    </recommendedName>
</protein>
<feature type="compositionally biased region" description="Polar residues" evidence="1">
    <location>
        <begin position="82"/>
        <end position="92"/>
    </location>
</feature>
<evidence type="ECO:0000256" key="1">
    <source>
        <dbReference type="SAM" id="MobiDB-lite"/>
    </source>
</evidence>
<feature type="transmembrane region" description="Helical" evidence="2">
    <location>
        <begin position="12"/>
        <end position="33"/>
    </location>
</feature>
<accession>A0ABU0ERQ1</accession>
<dbReference type="EMBL" id="JAUSUT010000001">
    <property type="protein sequence ID" value="MDQ0377957.1"/>
    <property type="molecule type" value="Genomic_DNA"/>
</dbReference>
<evidence type="ECO:0000313" key="4">
    <source>
        <dbReference type="Proteomes" id="UP001229651"/>
    </source>
</evidence>
<keyword evidence="4" id="KW-1185">Reference proteome</keyword>
<reference evidence="3 4" key="1">
    <citation type="submission" date="2023-07" db="EMBL/GenBank/DDBJ databases">
        <title>Sequencing the genomes of 1000 actinobacteria strains.</title>
        <authorList>
            <person name="Klenk H.-P."/>
        </authorList>
    </citation>
    <scope>NUCLEOTIDE SEQUENCE [LARGE SCALE GENOMIC DNA]</scope>
    <source>
        <strain evidence="3 4">DSM 45805</strain>
    </source>
</reference>
<dbReference type="RefSeq" id="WP_306990571.1">
    <property type="nucleotide sequence ID" value="NZ_JAUSUT010000001.1"/>
</dbReference>
<comment type="caution">
    <text evidence="3">The sequence shown here is derived from an EMBL/GenBank/DDBJ whole genome shotgun (WGS) entry which is preliminary data.</text>
</comment>